<evidence type="ECO:0000256" key="2">
    <source>
        <dbReference type="ARBA" id="ARBA00022443"/>
    </source>
</evidence>
<dbReference type="Pfam" id="PF16746">
    <property type="entry name" value="BAR_3"/>
    <property type="match status" value="1"/>
</dbReference>
<evidence type="ECO:0000256" key="4">
    <source>
        <dbReference type="ARBA" id="ARBA00022490"/>
    </source>
</evidence>
<feature type="region of interest" description="Disordered" evidence="7">
    <location>
        <begin position="729"/>
        <end position="754"/>
    </location>
</feature>
<dbReference type="Pfam" id="PF14604">
    <property type="entry name" value="SH3_9"/>
    <property type="match status" value="1"/>
</dbReference>
<dbReference type="FunFam" id="1.20.1270.60:FF:000001">
    <property type="entry name" value="Rho GTPase-activating protein 26"/>
    <property type="match status" value="1"/>
</dbReference>
<dbReference type="InterPro" id="IPR004148">
    <property type="entry name" value="BAR_dom"/>
</dbReference>
<dbReference type="CDD" id="cd11882">
    <property type="entry name" value="SH3_GRAF-like"/>
    <property type="match status" value="1"/>
</dbReference>
<feature type="domain" description="PH" evidence="9">
    <location>
        <begin position="273"/>
        <end position="377"/>
    </location>
</feature>
<feature type="compositionally biased region" description="Low complexity" evidence="7">
    <location>
        <begin position="660"/>
        <end position="669"/>
    </location>
</feature>
<organism evidence="11">
    <name type="scientific">Triatoma infestans</name>
    <name type="common">Assassin bug</name>
    <dbReference type="NCBI Taxonomy" id="30076"/>
    <lineage>
        <taxon>Eukaryota</taxon>
        <taxon>Metazoa</taxon>
        <taxon>Ecdysozoa</taxon>
        <taxon>Arthropoda</taxon>
        <taxon>Hexapoda</taxon>
        <taxon>Insecta</taxon>
        <taxon>Pterygota</taxon>
        <taxon>Neoptera</taxon>
        <taxon>Paraneoptera</taxon>
        <taxon>Hemiptera</taxon>
        <taxon>Heteroptera</taxon>
        <taxon>Panheteroptera</taxon>
        <taxon>Cimicomorpha</taxon>
        <taxon>Reduviidae</taxon>
        <taxon>Triatominae</taxon>
        <taxon>Triatoma</taxon>
    </lineage>
</organism>
<evidence type="ECO:0000313" key="11">
    <source>
        <dbReference type="EMBL" id="JAC15971.1"/>
    </source>
</evidence>
<dbReference type="PROSITE" id="PS50003">
    <property type="entry name" value="PH_DOMAIN"/>
    <property type="match status" value="1"/>
</dbReference>
<dbReference type="SUPFAM" id="SSF50044">
    <property type="entry name" value="SH3-domain"/>
    <property type="match status" value="1"/>
</dbReference>
<dbReference type="InterPro" id="IPR047234">
    <property type="entry name" value="GRAF_fam"/>
</dbReference>
<dbReference type="SUPFAM" id="SSF103657">
    <property type="entry name" value="BAR/IMD domain-like"/>
    <property type="match status" value="1"/>
</dbReference>
<dbReference type="InterPro" id="IPR011993">
    <property type="entry name" value="PH-like_dom_sf"/>
</dbReference>
<dbReference type="PANTHER" id="PTHR12552">
    <property type="entry name" value="OLIGOPHRENIN 1"/>
    <property type="match status" value="1"/>
</dbReference>
<accession>A0A023F3M9</accession>
<evidence type="ECO:0000259" key="10">
    <source>
        <dbReference type="PROSITE" id="PS50238"/>
    </source>
</evidence>
<dbReference type="EMBL" id="GBBI01002741">
    <property type="protein sequence ID" value="JAC15971.1"/>
    <property type="molecule type" value="mRNA"/>
</dbReference>
<feature type="domain" description="Rho-GAP" evidence="10">
    <location>
        <begin position="383"/>
        <end position="577"/>
    </location>
</feature>
<dbReference type="CDD" id="cd07602">
    <property type="entry name" value="BAR_RhoGAP_OPHN1-like"/>
    <property type="match status" value="1"/>
</dbReference>
<feature type="coiled-coil region" evidence="6">
    <location>
        <begin position="24"/>
        <end position="58"/>
    </location>
</feature>
<dbReference type="FunFam" id="1.10.555.10:FF:000006">
    <property type="entry name" value="Rho GTPase activating protein 26"/>
    <property type="match status" value="1"/>
</dbReference>
<dbReference type="Gene3D" id="1.20.1270.60">
    <property type="entry name" value="Arfaptin homology (AH) domain/BAR domain"/>
    <property type="match status" value="1"/>
</dbReference>
<dbReference type="Pfam" id="PF00169">
    <property type="entry name" value="PH"/>
    <property type="match status" value="1"/>
</dbReference>
<sequence length="829" mass="94462">MVIGLQPLEFTDCITDSPSFREKLHQHEKELDKTSQQIKRLVKEVKDLLNAAKNLSKAQRTLSDTLQNFSFECIGTSQTDDEVVISKSLAEFGRLIGSIEDERDRMMERTHEQIIIPLEKFRKEHIGGVKEGKKKFEKQTAKFCQSQERYLNLSTKKQDAAYLKEADATLDMEERHFFQASLQYVFLLQEVQERKKFEFVETLLSFMFGWLTFYHQGHEVAEDFKPYMKELQFRIQKTRENFNETRDKTESLMKKTLETKLRQTSPVESGGKVNSREGYLFLMEKKAFGAAWTKQYCTYHRDTKEFIMVPYNQMTGKSNTTERMILASCVRRMSDSIEKRFCFDLTPVDRPGVVYTLQALSELDRQQWMDIMDGKEPTYSIPQPMKPKTEEWLLDDIGMHFVNKCIEVLESRGLEEQGLYRVVGVSSKVAKLLSMGLDRRKYDKLNMDDTSEWESKTITSALKTYLRNLPEPLLTYRYHSSFISAAKQETLAERVNDVHTLVYRIPQQNINLLDVLIKHLTNVASHADKNLMTISNLGVCFGPTLLRPEEETVAAIMDIKFCNVVVEILIENYAKIFKSPPQEQTESITTGVESILIHPLPVPRSKYQNSSTSVSTTSHAVVKPFIDNTLAATPSSLTASLHSVTSTNTASSLSTKEPNSSSSTYHQSSGQLINRPSRISGTVTAYSSENNLLTISTSTHPTCTPTYTSPLHLNHRLYSSNVFNAEPLNSTSSSNESVSSMSSRDLNNHATPAKSHNPEFHISFRRLPYQNMRVRTLYACLGENDGELSFEPNQIITNVKNSLEPGWLEGTLNGKTGLVPENYVELLPP</sequence>
<protein>
    <submittedName>
        <fullName evidence="11">Putative oligophrenin-1</fullName>
    </submittedName>
</protein>
<keyword evidence="2 5" id="KW-0728">SH3 domain</keyword>
<comment type="subcellular location">
    <subcellularLocation>
        <location evidence="1">Cytoplasm</location>
    </subcellularLocation>
</comment>
<evidence type="ECO:0000256" key="7">
    <source>
        <dbReference type="SAM" id="MobiDB-lite"/>
    </source>
</evidence>
<name>A0A023F3M9_TRIIF</name>
<dbReference type="PANTHER" id="PTHR12552:SF1">
    <property type="entry name" value="RHO GTPASE-ACTIVATING PROTEIN GRAF"/>
    <property type="match status" value="1"/>
</dbReference>
<dbReference type="Gene3D" id="1.10.555.10">
    <property type="entry name" value="Rho GTPase activation protein"/>
    <property type="match status" value="1"/>
</dbReference>
<dbReference type="SUPFAM" id="SSF48350">
    <property type="entry name" value="GTPase activation domain, GAP"/>
    <property type="match status" value="1"/>
</dbReference>
<reference evidence="11" key="1">
    <citation type="journal article" date="2014" name="PLoS Negl. Trop. Dis.">
        <title>An updated insight into the Sialotranscriptome of Triatoma infestans: developmental stage and geographic variations.</title>
        <authorList>
            <person name="Schwarz A."/>
            <person name="Medrano-Mercado N."/>
            <person name="Schaub G.A."/>
            <person name="Struchiner C.J."/>
            <person name="Bargues M.D."/>
            <person name="Levy M.Z."/>
            <person name="Ribeiro J.M."/>
        </authorList>
    </citation>
    <scope>NUCLEOTIDE SEQUENCE</scope>
    <source>
        <strain evidence="11">Chile</strain>
        <tissue evidence="11">Salivary glands</tissue>
    </source>
</reference>
<keyword evidence="6" id="KW-0175">Coiled coil</keyword>
<feature type="region of interest" description="Disordered" evidence="7">
    <location>
        <begin position="646"/>
        <end position="677"/>
    </location>
</feature>
<dbReference type="Pfam" id="PF00620">
    <property type="entry name" value="RhoGAP"/>
    <property type="match status" value="1"/>
</dbReference>
<evidence type="ECO:0000256" key="6">
    <source>
        <dbReference type="SAM" id="Coils"/>
    </source>
</evidence>
<feature type="compositionally biased region" description="Polar residues" evidence="7">
    <location>
        <begin position="646"/>
        <end position="659"/>
    </location>
</feature>
<dbReference type="CDD" id="cd01249">
    <property type="entry name" value="BAR-PH_GRAF_family"/>
    <property type="match status" value="1"/>
</dbReference>
<dbReference type="SMART" id="SM00326">
    <property type="entry name" value="SH3"/>
    <property type="match status" value="1"/>
</dbReference>
<dbReference type="SMART" id="SM00233">
    <property type="entry name" value="PH"/>
    <property type="match status" value="1"/>
</dbReference>
<dbReference type="FunFam" id="2.30.30.40:FF:000055">
    <property type="entry name" value="rho GTPase-activating protein 26 isoform X1"/>
    <property type="match status" value="1"/>
</dbReference>
<evidence type="ECO:0000259" key="8">
    <source>
        <dbReference type="PROSITE" id="PS50002"/>
    </source>
</evidence>
<dbReference type="InterPro" id="IPR001452">
    <property type="entry name" value="SH3_domain"/>
</dbReference>
<dbReference type="GO" id="GO:0007165">
    <property type="term" value="P:signal transduction"/>
    <property type="evidence" value="ECO:0007669"/>
    <property type="project" value="InterPro"/>
</dbReference>
<dbReference type="AlphaFoldDB" id="A0A023F3M9"/>
<dbReference type="GO" id="GO:0005829">
    <property type="term" value="C:cytosol"/>
    <property type="evidence" value="ECO:0007669"/>
    <property type="project" value="UniProtKB-ARBA"/>
</dbReference>
<evidence type="ECO:0000256" key="1">
    <source>
        <dbReference type="ARBA" id="ARBA00004496"/>
    </source>
</evidence>
<dbReference type="InterPro" id="IPR027267">
    <property type="entry name" value="AH/BAR_dom_sf"/>
</dbReference>
<feature type="coiled-coil region" evidence="6">
    <location>
        <begin position="228"/>
        <end position="255"/>
    </location>
</feature>
<dbReference type="SUPFAM" id="SSF50729">
    <property type="entry name" value="PH domain-like"/>
    <property type="match status" value="1"/>
</dbReference>
<dbReference type="InterPro" id="IPR001849">
    <property type="entry name" value="PH_domain"/>
</dbReference>
<dbReference type="PROSITE" id="PS50002">
    <property type="entry name" value="SH3"/>
    <property type="match status" value="1"/>
</dbReference>
<dbReference type="PROSITE" id="PS50238">
    <property type="entry name" value="RHOGAP"/>
    <property type="match status" value="1"/>
</dbReference>
<dbReference type="InterPro" id="IPR036028">
    <property type="entry name" value="SH3-like_dom_sf"/>
</dbReference>
<evidence type="ECO:0000256" key="3">
    <source>
        <dbReference type="ARBA" id="ARBA00022468"/>
    </source>
</evidence>
<dbReference type="InterPro" id="IPR000198">
    <property type="entry name" value="RhoGAP_dom"/>
</dbReference>
<dbReference type="SMART" id="SM00324">
    <property type="entry name" value="RhoGAP"/>
    <property type="match status" value="1"/>
</dbReference>
<proteinExistence type="evidence at transcript level"/>
<dbReference type="GO" id="GO:0005096">
    <property type="term" value="F:GTPase activator activity"/>
    <property type="evidence" value="ECO:0007669"/>
    <property type="project" value="UniProtKB-KW"/>
</dbReference>
<feature type="compositionally biased region" description="Low complexity" evidence="7">
    <location>
        <begin position="730"/>
        <end position="743"/>
    </location>
</feature>
<keyword evidence="4" id="KW-0963">Cytoplasm</keyword>
<evidence type="ECO:0000259" key="9">
    <source>
        <dbReference type="PROSITE" id="PS50003"/>
    </source>
</evidence>
<dbReference type="InterPro" id="IPR008936">
    <property type="entry name" value="Rho_GTPase_activation_prot"/>
</dbReference>
<evidence type="ECO:0000256" key="5">
    <source>
        <dbReference type="PROSITE-ProRule" id="PRU00192"/>
    </source>
</evidence>
<dbReference type="Gene3D" id="2.30.30.40">
    <property type="entry name" value="SH3 Domains"/>
    <property type="match status" value="1"/>
</dbReference>
<dbReference type="Gene3D" id="2.30.29.30">
    <property type="entry name" value="Pleckstrin-homology domain (PH domain)/Phosphotyrosine-binding domain (PTB)"/>
    <property type="match status" value="1"/>
</dbReference>
<keyword evidence="3" id="KW-0343">GTPase activation</keyword>
<feature type="domain" description="SH3" evidence="8">
    <location>
        <begin position="769"/>
        <end position="829"/>
    </location>
</feature>
<dbReference type="InterPro" id="IPR047225">
    <property type="entry name" value="PH_GRAF"/>
</dbReference>